<reference evidence="2" key="1">
    <citation type="submission" date="2015-07" db="EMBL/GenBank/DDBJ databases">
        <title>Elucidating the P. pachyrhizi secretome and potential effectors.</title>
        <authorList>
            <person name="de Carvalho M.C.C.G."/>
            <person name="Nascimento L.C."/>
            <person name="Darben L.M."/>
            <person name="Polizel-Podanosqui A.M."/>
            <person name="Lopes-Caitar V.S."/>
            <person name="Rocha C.S."/>
            <person name="Qi M."/>
            <person name="Carazolle M."/>
            <person name="Kuwahara M.K."/>
            <person name="Pereira G.A.G."/>
            <person name="Abdelnoor R.V."/>
            <person name="Whitham S.A."/>
            <person name="Marcelino-Guimaraes F.C."/>
        </authorList>
    </citation>
    <scope>NUCLEOTIDE SEQUENCE</scope>
</reference>
<organism evidence="2">
    <name type="scientific">Phakopsora pachyrhizi</name>
    <name type="common">Asian soybean rust disease fungus</name>
    <dbReference type="NCBI Taxonomy" id="170000"/>
    <lineage>
        <taxon>Eukaryota</taxon>
        <taxon>Fungi</taxon>
        <taxon>Dikarya</taxon>
        <taxon>Basidiomycota</taxon>
        <taxon>Pucciniomycotina</taxon>
        <taxon>Pucciniomycetes</taxon>
        <taxon>Pucciniales</taxon>
        <taxon>Phakopsoraceae</taxon>
        <taxon>Phakopsora</taxon>
    </lineage>
</organism>
<name>A0A0S1MKB2_PHAPC</name>
<sequence>MIASFKFLTISLILLVIDIECRHVIESRQATPGSASSTFKTGSQAAIDQANVAQNKGVLSKATDGSQIVVMTADINKFEQSFSTPRFLAPSC</sequence>
<proteinExistence type="evidence at transcript level"/>
<evidence type="ECO:0000313" key="2">
    <source>
        <dbReference type="EMBL" id="ALL41379.1"/>
    </source>
</evidence>
<protein>
    <recommendedName>
        <fullName evidence="3">Secreted protein</fullName>
    </recommendedName>
</protein>
<dbReference type="AlphaFoldDB" id="A0A0S1MKB2"/>
<accession>A0A0S1MKB2</accession>
<evidence type="ECO:0008006" key="3">
    <source>
        <dbReference type="Google" id="ProtNLM"/>
    </source>
</evidence>
<keyword evidence="1" id="KW-0732">Signal</keyword>
<feature type="chain" id="PRO_5006589187" description="Secreted protein" evidence="1">
    <location>
        <begin position="22"/>
        <end position="92"/>
    </location>
</feature>
<feature type="signal peptide" evidence="1">
    <location>
        <begin position="1"/>
        <end position="21"/>
    </location>
</feature>
<evidence type="ECO:0000256" key="1">
    <source>
        <dbReference type="SAM" id="SignalP"/>
    </source>
</evidence>
<dbReference type="EMBL" id="KT247290">
    <property type="protein sequence ID" value="ALL41379.1"/>
    <property type="molecule type" value="mRNA"/>
</dbReference>